<evidence type="ECO:0000256" key="4">
    <source>
        <dbReference type="ARBA" id="ARBA00022771"/>
    </source>
</evidence>
<evidence type="ECO:0008006" key="13">
    <source>
        <dbReference type="Google" id="ProtNLM"/>
    </source>
</evidence>
<dbReference type="SMART" id="SM00184">
    <property type="entry name" value="RING"/>
    <property type="match status" value="3"/>
</dbReference>
<dbReference type="GO" id="GO:0016567">
    <property type="term" value="P:protein ubiquitination"/>
    <property type="evidence" value="ECO:0007669"/>
    <property type="project" value="InterPro"/>
</dbReference>
<reference evidence="11" key="1">
    <citation type="submission" date="2021-02" db="EMBL/GenBank/DDBJ databases">
        <authorList>
            <person name="Palmer J.M."/>
        </authorList>
    </citation>
    <scope>NUCLEOTIDE SEQUENCE</scope>
    <source>
        <strain evidence="11">SCRP734</strain>
    </source>
</reference>
<keyword evidence="3" id="KW-0677">Repeat</keyword>
<dbReference type="InterPro" id="IPR031127">
    <property type="entry name" value="E3_UB_ligase_RBR"/>
</dbReference>
<dbReference type="InterPro" id="IPR001841">
    <property type="entry name" value="Znf_RING"/>
</dbReference>
<dbReference type="GO" id="GO:0008270">
    <property type="term" value="F:zinc ion binding"/>
    <property type="evidence" value="ECO:0007669"/>
    <property type="project" value="UniProtKB-KW"/>
</dbReference>
<feature type="domain" description="RING-type" evidence="9">
    <location>
        <begin position="335"/>
        <end position="380"/>
    </location>
</feature>
<keyword evidence="12" id="KW-1185">Reference proteome</keyword>
<feature type="region of interest" description="Disordered" evidence="8">
    <location>
        <begin position="168"/>
        <end position="195"/>
    </location>
</feature>
<keyword evidence="1" id="KW-0808">Transferase</keyword>
<evidence type="ECO:0000256" key="1">
    <source>
        <dbReference type="ARBA" id="ARBA00022679"/>
    </source>
</evidence>
<dbReference type="Proteomes" id="UP000694044">
    <property type="component" value="Unassembled WGS sequence"/>
</dbReference>
<protein>
    <recommendedName>
        <fullName evidence="13">RING-type domain-containing protein</fullName>
    </recommendedName>
</protein>
<dbReference type="AlphaFoldDB" id="A0A8T1W908"/>
<dbReference type="Pfam" id="PF26200">
    <property type="entry name" value="Rcat_RNF216"/>
    <property type="match status" value="1"/>
</dbReference>
<dbReference type="OrthoDB" id="10009520at2759"/>
<dbReference type="EMBL" id="JAGDFM010000037">
    <property type="protein sequence ID" value="KAG7390017.1"/>
    <property type="molecule type" value="Genomic_DNA"/>
</dbReference>
<accession>A0A8T1W908</accession>
<feature type="domain" description="RING-type" evidence="10">
    <location>
        <begin position="331"/>
        <end position="711"/>
    </location>
</feature>
<feature type="compositionally biased region" description="Basic residues" evidence="8">
    <location>
        <begin position="307"/>
        <end position="322"/>
    </location>
</feature>
<evidence type="ECO:0000256" key="5">
    <source>
        <dbReference type="ARBA" id="ARBA00022786"/>
    </source>
</evidence>
<dbReference type="CDD" id="cd20336">
    <property type="entry name" value="Rcat_RBR"/>
    <property type="match status" value="2"/>
</dbReference>
<evidence type="ECO:0000313" key="11">
    <source>
        <dbReference type="EMBL" id="KAG7390017.1"/>
    </source>
</evidence>
<dbReference type="InterPro" id="IPR017907">
    <property type="entry name" value="Znf_RING_CS"/>
</dbReference>
<dbReference type="PROSITE" id="PS50089">
    <property type="entry name" value="ZF_RING_2"/>
    <property type="match status" value="1"/>
</dbReference>
<dbReference type="PROSITE" id="PS00518">
    <property type="entry name" value="ZF_RING_1"/>
    <property type="match status" value="3"/>
</dbReference>
<evidence type="ECO:0000256" key="8">
    <source>
        <dbReference type="SAM" id="MobiDB-lite"/>
    </source>
</evidence>
<evidence type="ECO:0000256" key="6">
    <source>
        <dbReference type="ARBA" id="ARBA00022833"/>
    </source>
</evidence>
<keyword evidence="5" id="KW-0833">Ubl conjugation pathway</keyword>
<organism evidence="11 12">
    <name type="scientific">Phytophthora pseudosyringae</name>
    <dbReference type="NCBI Taxonomy" id="221518"/>
    <lineage>
        <taxon>Eukaryota</taxon>
        <taxon>Sar</taxon>
        <taxon>Stramenopiles</taxon>
        <taxon>Oomycota</taxon>
        <taxon>Peronosporomycetes</taxon>
        <taxon>Peronosporales</taxon>
        <taxon>Peronosporaceae</taxon>
        <taxon>Phytophthora</taxon>
    </lineage>
</organism>
<gene>
    <name evidence="11" type="ORF">PHYPSEUDO_008979</name>
</gene>
<evidence type="ECO:0000313" key="12">
    <source>
        <dbReference type="Proteomes" id="UP000694044"/>
    </source>
</evidence>
<evidence type="ECO:0000256" key="3">
    <source>
        <dbReference type="ARBA" id="ARBA00022737"/>
    </source>
</evidence>
<proteinExistence type="predicted"/>
<name>A0A8T1W908_9STRA</name>
<keyword evidence="6" id="KW-0862">Zinc</keyword>
<comment type="caution">
    <text evidence="11">The sequence shown here is derived from an EMBL/GenBank/DDBJ whole genome shotgun (WGS) entry which is preliminary data.</text>
</comment>
<dbReference type="InterPro" id="IPR044066">
    <property type="entry name" value="TRIAD_supradom"/>
</dbReference>
<dbReference type="PROSITE" id="PS51873">
    <property type="entry name" value="TRIAD"/>
    <property type="match status" value="1"/>
</dbReference>
<dbReference type="GO" id="GO:0004842">
    <property type="term" value="F:ubiquitin-protein transferase activity"/>
    <property type="evidence" value="ECO:0007669"/>
    <property type="project" value="InterPro"/>
</dbReference>
<evidence type="ECO:0000259" key="9">
    <source>
        <dbReference type="PROSITE" id="PS50089"/>
    </source>
</evidence>
<feature type="region of interest" description="Disordered" evidence="8">
    <location>
        <begin position="282"/>
        <end position="324"/>
    </location>
</feature>
<keyword evidence="2" id="KW-0479">Metal-binding</keyword>
<sequence length="711" mass="79021">MQPTNLFPLFCGDIFCRSCLAQEVREVLSTRRVPLRCCDIVVPHDFIREVLEHEEDVYYSFLLNLPRGDEETGKGGSATTKLDAKSCAVPLLPAGEGAMNATNELEMKRPAVLLQNDAEAQGDPDNDLRYDVAAAIETSLLEQWNSMPVIPSVQPVWPRYFTRGSKARLAAKQESKPSGTAPPGEPGATEKPPVALPAQTSCRVCGKSEKESRFKAPCGHELCHKCVETGVRRYLEAAPNDNTVPVNCCGTLLSLDIVLRVIAGPELTAYAKRMMKYAPATTGVTSSTTRGGKRKAAPEKQPTRVARTMKKSKGKAPAKKAKTAVDQSQENERVCMSCYSQVASADKWRVVPCGHGYCLSCLKKMAKTSLANREQVPIRCCSKEFPVEYVKFALTKAQFDQYTRFNSERDPRASTLQSDRDYATVVRKTKGKQCPRCGIGVVKVAGCNAIRCPLGHSFCWVCLRARFLPKLDELKEFASAEHAVYVNSDTIDEVDVEVQLADVYVLELYREEIRRAEQVILDEGIALSFYAKEERKLLHPTDADLVTDSEEGDALVLVEVSDLLAESKPLPSCTCCLALLEDEATRRILTCGHIYCTKCIATRCRMGVRDRSMVPAHCCKREFPSDYVIEALDAVEFEIYERFLKDKPWRSLDLQSDRDYAKVVQQHYGVQCPGCGVGVQKVTGCNHMTCLNGHEFCFLCTSKWKTCVCQT</sequence>
<evidence type="ECO:0000259" key="10">
    <source>
        <dbReference type="PROSITE" id="PS51873"/>
    </source>
</evidence>
<keyword evidence="4 7" id="KW-0863">Zinc-finger</keyword>
<evidence type="ECO:0000256" key="2">
    <source>
        <dbReference type="ARBA" id="ARBA00022723"/>
    </source>
</evidence>
<evidence type="ECO:0000256" key="7">
    <source>
        <dbReference type="PROSITE-ProRule" id="PRU00175"/>
    </source>
</evidence>
<dbReference type="PANTHER" id="PTHR11685">
    <property type="entry name" value="RBR FAMILY RING FINGER AND IBR DOMAIN-CONTAINING"/>
    <property type="match status" value="1"/>
</dbReference>